<feature type="region of interest" description="Disordered" evidence="1">
    <location>
        <begin position="1"/>
        <end position="59"/>
    </location>
</feature>
<name>A0AAV7SDK0_PLEWA</name>
<evidence type="ECO:0000256" key="1">
    <source>
        <dbReference type="SAM" id="MobiDB-lite"/>
    </source>
</evidence>
<evidence type="ECO:0000313" key="3">
    <source>
        <dbReference type="Proteomes" id="UP001066276"/>
    </source>
</evidence>
<feature type="region of interest" description="Disordered" evidence="1">
    <location>
        <begin position="75"/>
        <end position="105"/>
    </location>
</feature>
<keyword evidence="3" id="KW-1185">Reference proteome</keyword>
<sequence length="249" mass="27270">METQHPIHILEEEEGEDTTKEETEEKNTAQPNLKRGGKGKQERAKTKSPMSSGAAECLQTTPDAGYNILGTASLSKSVPKKKRKQGEDTKPVFRMKDNGVTPPASHHTLETRSLFILMSQRILEVLLIGTQGKTIDRSVLNAGTAKPVLCASHVPWIGREARTRVSLCSADPAGAKSMPGRNWYPQQQELACHLHSLTKSVMTEGTRHHTQAQQAPSATTGTNRDRDGQSGLANHKLYKHGPTIPKEAR</sequence>
<evidence type="ECO:0000313" key="2">
    <source>
        <dbReference type="EMBL" id="KAJ1162946.1"/>
    </source>
</evidence>
<gene>
    <name evidence="2" type="ORF">NDU88_003410</name>
</gene>
<feature type="compositionally biased region" description="Polar residues" evidence="1">
    <location>
        <begin position="211"/>
        <end position="222"/>
    </location>
</feature>
<dbReference type="EMBL" id="JANPWB010000008">
    <property type="protein sequence ID" value="KAJ1162946.1"/>
    <property type="molecule type" value="Genomic_DNA"/>
</dbReference>
<protein>
    <submittedName>
        <fullName evidence="2">Uncharacterized protein</fullName>
    </submittedName>
</protein>
<dbReference type="Proteomes" id="UP001066276">
    <property type="component" value="Chromosome 4_2"/>
</dbReference>
<feature type="region of interest" description="Disordered" evidence="1">
    <location>
        <begin position="204"/>
        <end position="249"/>
    </location>
</feature>
<proteinExistence type="predicted"/>
<accession>A0AAV7SDK0</accession>
<dbReference type="AlphaFoldDB" id="A0AAV7SDK0"/>
<comment type="caution">
    <text evidence="2">The sequence shown here is derived from an EMBL/GenBank/DDBJ whole genome shotgun (WGS) entry which is preliminary data.</text>
</comment>
<feature type="compositionally biased region" description="Basic and acidic residues" evidence="1">
    <location>
        <begin position="17"/>
        <end position="27"/>
    </location>
</feature>
<organism evidence="2 3">
    <name type="scientific">Pleurodeles waltl</name>
    <name type="common">Iberian ribbed newt</name>
    <dbReference type="NCBI Taxonomy" id="8319"/>
    <lineage>
        <taxon>Eukaryota</taxon>
        <taxon>Metazoa</taxon>
        <taxon>Chordata</taxon>
        <taxon>Craniata</taxon>
        <taxon>Vertebrata</taxon>
        <taxon>Euteleostomi</taxon>
        <taxon>Amphibia</taxon>
        <taxon>Batrachia</taxon>
        <taxon>Caudata</taxon>
        <taxon>Salamandroidea</taxon>
        <taxon>Salamandridae</taxon>
        <taxon>Pleurodelinae</taxon>
        <taxon>Pleurodeles</taxon>
    </lineage>
</organism>
<feature type="compositionally biased region" description="Basic and acidic residues" evidence="1">
    <location>
        <begin position="85"/>
        <end position="97"/>
    </location>
</feature>
<reference evidence="2" key="1">
    <citation type="journal article" date="2022" name="bioRxiv">
        <title>Sequencing and chromosome-scale assembly of the giantPleurodeles waltlgenome.</title>
        <authorList>
            <person name="Brown T."/>
            <person name="Elewa A."/>
            <person name="Iarovenko S."/>
            <person name="Subramanian E."/>
            <person name="Araus A.J."/>
            <person name="Petzold A."/>
            <person name="Susuki M."/>
            <person name="Suzuki K.-i.T."/>
            <person name="Hayashi T."/>
            <person name="Toyoda A."/>
            <person name="Oliveira C."/>
            <person name="Osipova E."/>
            <person name="Leigh N.D."/>
            <person name="Simon A."/>
            <person name="Yun M.H."/>
        </authorList>
    </citation>
    <scope>NUCLEOTIDE SEQUENCE</scope>
    <source>
        <strain evidence="2">20211129_DDA</strain>
        <tissue evidence="2">Liver</tissue>
    </source>
</reference>